<protein>
    <submittedName>
        <fullName evidence="3">DUF4124 domain-containing protein</fullName>
    </submittedName>
</protein>
<dbReference type="EMBL" id="JABMOJ010000253">
    <property type="protein sequence ID" value="NQV65055.1"/>
    <property type="molecule type" value="Genomic_DNA"/>
</dbReference>
<proteinExistence type="predicted"/>
<sequence length="160" mass="17728">MKNSVCFILLLLSSVNAYSEDEYYVWVDDNGVTNYAQQNPRDYPAKHVTSVNRFSDQTLPDSELSQLPSRGSRPGLPPVVISNEVDPGAVIAEDRARLAEQIAAQKRANCEIGKTNLTNLETYPKILVKGEDGEDRLLTAEEKGARTETARQTIRDNCNG</sequence>
<accession>A0A973A8E2</accession>
<reference evidence="3" key="1">
    <citation type="submission" date="2020-05" db="EMBL/GenBank/DDBJ databases">
        <title>Sulfur intermediates as new biogeochemical hubs in an aquatic model microbial ecosystem.</title>
        <authorList>
            <person name="Vigneron A."/>
        </authorList>
    </citation>
    <scope>NUCLEOTIDE SEQUENCE</scope>
    <source>
        <strain evidence="3">Bin.250</strain>
    </source>
</reference>
<feature type="region of interest" description="Disordered" evidence="1">
    <location>
        <begin position="57"/>
        <end position="78"/>
    </location>
</feature>
<name>A0A973A8E2_9GAMM</name>
<gene>
    <name evidence="3" type="ORF">HQ497_06810</name>
</gene>
<dbReference type="Proteomes" id="UP000754644">
    <property type="component" value="Unassembled WGS sequence"/>
</dbReference>
<keyword evidence="2" id="KW-0732">Signal</keyword>
<feature type="compositionally biased region" description="Polar residues" evidence="1">
    <location>
        <begin position="57"/>
        <end position="69"/>
    </location>
</feature>
<feature type="chain" id="PRO_5037961201" evidence="2">
    <location>
        <begin position="20"/>
        <end position="160"/>
    </location>
</feature>
<organism evidence="3 4">
    <name type="scientific">SAR86 cluster bacterium</name>
    <dbReference type="NCBI Taxonomy" id="2030880"/>
    <lineage>
        <taxon>Bacteria</taxon>
        <taxon>Pseudomonadati</taxon>
        <taxon>Pseudomonadota</taxon>
        <taxon>Gammaproteobacteria</taxon>
        <taxon>SAR86 cluster</taxon>
    </lineage>
</organism>
<evidence type="ECO:0000256" key="1">
    <source>
        <dbReference type="SAM" id="MobiDB-lite"/>
    </source>
</evidence>
<feature type="signal peptide" evidence="2">
    <location>
        <begin position="1"/>
        <end position="19"/>
    </location>
</feature>
<evidence type="ECO:0000313" key="3">
    <source>
        <dbReference type="EMBL" id="NQV65055.1"/>
    </source>
</evidence>
<evidence type="ECO:0000256" key="2">
    <source>
        <dbReference type="SAM" id="SignalP"/>
    </source>
</evidence>
<dbReference type="AlphaFoldDB" id="A0A973A8E2"/>
<comment type="caution">
    <text evidence="3">The sequence shown here is derived from an EMBL/GenBank/DDBJ whole genome shotgun (WGS) entry which is preliminary data.</text>
</comment>
<evidence type="ECO:0000313" key="4">
    <source>
        <dbReference type="Proteomes" id="UP000754644"/>
    </source>
</evidence>